<evidence type="ECO:0000313" key="2">
    <source>
        <dbReference type="Proteomes" id="UP000092460"/>
    </source>
</evidence>
<evidence type="ECO:0000313" key="1">
    <source>
        <dbReference type="EnsemblMetazoa" id="GPPI006190-PA"/>
    </source>
</evidence>
<reference evidence="1" key="2">
    <citation type="submission" date="2020-05" db="UniProtKB">
        <authorList>
            <consortium name="EnsemblMetazoa"/>
        </authorList>
    </citation>
    <scope>IDENTIFICATION</scope>
    <source>
        <strain evidence="1">IAEA</strain>
    </source>
</reference>
<dbReference type="EMBL" id="JXJN01002558">
    <property type="status" value="NOT_ANNOTATED_CDS"/>
    <property type="molecule type" value="Genomic_DNA"/>
</dbReference>
<dbReference type="EMBL" id="JXJN01002557">
    <property type="status" value="NOT_ANNOTATED_CDS"/>
    <property type="molecule type" value="Genomic_DNA"/>
</dbReference>
<accession>A0A1B0ART2</accession>
<reference evidence="2" key="1">
    <citation type="submission" date="2015-01" db="EMBL/GenBank/DDBJ databases">
        <authorList>
            <person name="Aksoy S."/>
            <person name="Warren W."/>
            <person name="Wilson R.K."/>
        </authorList>
    </citation>
    <scope>NUCLEOTIDE SEQUENCE [LARGE SCALE GENOMIC DNA]</scope>
    <source>
        <strain evidence="2">IAEA</strain>
    </source>
</reference>
<sequence length="87" mass="10250">MGAYQDAKNEIAMRENFKFLNSEENLSFNILAPKLLYKLSCVTLEFLYSVCFTRNIFYTLLDVLKLPMDVKPMHSLMHAYMLKPKTY</sequence>
<dbReference type="VEuPathDB" id="VectorBase:GPPI006190"/>
<dbReference type="Proteomes" id="UP000092460">
    <property type="component" value="Unassembled WGS sequence"/>
</dbReference>
<keyword evidence="2" id="KW-1185">Reference proteome</keyword>
<name>A0A1B0ART2_9MUSC</name>
<organism evidence="1 2">
    <name type="scientific">Glossina palpalis gambiensis</name>
    <dbReference type="NCBI Taxonomy" id="67801"/>
    <lineage>
        <taxon>Eukaryota</taxon>
        <taxon>Metazoa</taxon>
        <taxon>Ecdysozoa</taxon>
        <taxon>Arthropoda</taxon>
        <taxon>Hexapoda</taxon>
        <taxon>Insecta</taxon>
        <taxon>Pterygota</taxon>
        <taxon>Neoptera</taxon>
        <taxon>Endopterygota</taxon>
        <taxon>Diptera</taxon>
        <taxon>Brachycera</taxon>
        <taxon>Muscomorpha</taxon>
        <taxon>Hippoboscoidea</taxon>
        <taxon>Glossinidae</taxon>
        <taxon>Glossina</taxon>
    </lineage>
</organism>
<proteinExistence type="predicted"/>
<dbReference type="AlphaFoldDB" id="A0A1B0ART2"/>
<protein>
    <submittedName>
        <fullName evidence="1">Uncharacterized protein</fullName>
    </submittedName>
</protein>
<dbReference type="EnsemblMetazoa" id="GPPI006190-RA">
    <property type="protein sequence ID" value="GPPI006190-PA"/>
    <property type="gene ID" value="GPPI006190"/>
</dbReference>